<organism evidence="1 2">
    <name type="scientific">Sulfolobus tengchongensis</name>
    <dbReference type="NCBI Taxonomy" id="207809"/>
    <lineage>
        <taxon>Archaea</taxon>
        <taxon>Thermoproteota</taxon>
        <taxon>Thermoprotei</taxon>
        <taxon>Sulfolobales</taxon>
        <taxon>Sulfolobaceae</taxon>
        <taxon>Sulfolobus</taxon>
    </lineage>
</organism>
<keyword evidence="2" id="KW-1185">Reference proteome</keyword>
<dbReference type="RefSeq" id="WP_338599466.1">
    <property type="nucleotide sequence ID" value="NZ_CP146016.1"/>
</dbReference>
<reference evidence="1 2" key="1">
    <citation type="submission" date="2024-02" db="EMBL/GenBank/DDBJ databases">
        <title>STSV induces naive adaptation in Sulfolobus.</title>
        <authorList>
            <person name="Xiang X."/>
            <person name="Song M."/>
        </authorList>
    </citation>
    <scope>NUCLEOTIDE SEQUENCE [LARGE SCALE GENOMIC DNA]</scope>
    <source>
        <strain evidence="1 2">RT2</strain>
    </source>
</reference>
<evidence type="ECO:0000313" key="1">
    <source>
        <dbReference type="EMBL" id="WWQ59804.1"/>
    </source>
</evidence>
<dbReference type="AlphaFoldDB" id="A0AAX4KY48"/>
<protein>
    <recommendedName>
        <fullName evidence="3">GP-PDE domain-containing protein</fullName>
    </recommendedName>
</protein>
<evidence type="ECO:0008006" key="3">
    <source>
        <dbReference type="Google" id="ProtNLM"/>
    </source>
</evidence>
<accession>A0AAX4KY48</accession>
<sequence>MDICIKIKNDDELSRALHLNYKCFVYNKHIENVLTFIPDQYISDINNVGNSVIITDNMELINEAKSKNIKIAYKVNKPVMNILNYEYFILEFIPKNIRELRFFRGKIYIDNIDDLDTYNKLLDLKIDGIFTNKIDFILNIKKLMMYKK</sequence>
<dbReference type="EMBL" id="CP146016">
    <property type="protein sequence ID" value="WWQ59804.1"/>
    <property type="molecule type" value="Genomic_DNA"/>
</dbReference>
<gene>
    <name evidence="1" type="ORF">V6M85_09995</name>
</gene>
<evidence type="ECO:0000313" key="2">
    <source>
        <dbReference type="Proteomes" id="UP001432202"/>
    </source>
</evidence>
<name>A0AAX4KY48_9CREN</name>
<dbReference type="GeneID" id="89337102"/>
<dbReference type="Proteomes" id="UP001432202">
    <property type="component" value="Chromosome"/>
</dbReference>
<proteinExistence type="predicted"/>